<keyword evidence="5" id="KW-1185">Reference proteome</keyword>
<reference evidence="5" key="1">
    <citation type="journal article" date="2019" name="Int. J. Syst. Evol. Microbiol.">
        <title>The Global Catalogue of Microorganisms (GCM) 10K type strain sequencing project: providing services to taxonomists for standard genome sequencing and annotation.</title>
        <authorList>
            <consortium name="The Broad Institute Genomics Platform"/>
            <consortium name="The Broad Institute Genome Sequencing Center for Infectious Disease"/>
            <person name="Wu L."/>
            <person name="Ma J."/>
        </authorList>
    </citation>
    <scope>NUCLEOTIDE SEQUENCE [LARGE SCALE GENOMIC DNA]</scope>
    <source>
        <strain evidence="5">SYNS20</strain>
    </source>
</reference>
<dbReference type="Gene3D" id="3.40.630.30">
    <property type="match status" value="1"/>
</dbReference>
<proteinExistence type="predicted"/>
<gene>
    <name evidence="4" type="ORF">ACFQVC_25910</name>
</gene>
<protein>
    <submittedName>
        <fullName evidence="4">GNAT family N-acetyltransferase</fullName>
        <ecNumber evidence="4">2.3.-.-</ecNumber>
    </submittedName>
</protein>
<dbReference type="InterPro" id="IPR050680">
    <property type="entry name" value="YpeA/RimI_acetyltransf"/>
</dbReference>
<dbReference type="Pfam" id="PF00583">
    <property type="entry name" value="Acetyltransf_1"/>
    <property type="match status" value="1"/>
</dbReference>
<dbReference type="RefSeq" id="WP_381834911.1">
    <property type="nucleotide sequence ID" value="NZ_JBHTCF010000012.1"/>
</dbReference>
<dbReference type="CDD" id="cd04301">
    <property type="entry name" value="NAT_SF"/>
    <property type="match status" value="1"/>
</dbReference>
<dbReference type="GO" id="GO:0016746">
    <property type="term" value="F:acyltransferase activity"/>
    <property type="evidence" value="ECO:0007669"/>
    <property type="project" value="UniProtKB-KW"/>
</dbReference>
<dbReference type="EC" id="2.3.-.-" evidence="4"/>
<evidence type="ECO:0000313" key="4">
    <source>
        <dbReference type="EMBL" id="MFC7307652.1"/>
    </source>
</evidence>
<dbReference type="PROSITE" id="PS51186">
    <property type="entry name" value="GNAT"/>
    <property type="match status" value="1"/>
</dbReference>
<evidence type="ECO:0000259" key="3">
    <source>
        <dbReference type="PROSITE" id="PS51186"/>
    </source>
</evidence>
<dbReference type="InterPro" id="IPR016181">
    <property type="entry name" value="Acyl_CoA_acyltransferase"/>
</dbReference>
<dbReference type="InterPro" id="IPR000182">
    <property type="entry name" value="GNAT_dom"/>
</dbReference>
<dbReference type="SUPFAM" id="SSF55729">
    <property type="entry name" value="Acyl-CoA N-acyltransferases (Nat)"/>
    <property type="match status" value="1"/>
</dbReference>
<accession>A0ABW2JPJ7</accession>
<evidence type="ECO:0000256" key="2">
    <source>
        <dbReference type="ARBA" id="ARBA00023315"/>
    </source>
</evidence>
<keyword evidence="2 4" id="KW-0012">Acyltransferase</keyword>
<evidence type="ECO:0000256" key="1">
    <source>
        <dbReference type="ARBA" id="ARBA00022679"/>
    </source>
</evidence>
<sequence>MKITPRIEPCRADDLALLDRQLPSNSADSHHAARCARQEKGLSTYLIAWHEGLPAGHAEVRWQGCAAPEVRAVHGDCPETNGLGVAAELRSRGIGSALIRAAEELARERGLPAIGLGVDTANPRAAALYERLGYRPSVLYTDRWAYVDMAGRRVECADQCTFLVKEL</sequence>
<evidence type="ECO:0000313" key="5">
    <source>
        <dbReference type="Proteomes" id="UP001596523"/>
    </source>
</evidence>
<organism evidence="4 5">
    <name type="scientific">Streptomyces monticola</name>
    <dbReference type="NCBI Taxonomy" id="2666263"/>
    <lineage>
        <taxon>Bacteria</taxon>
        <taxon>Bacillati</taxon>
        <taxon>Actinomycetota</taxon>
        <taxon>Actinomycetes</taxon>
        <taxon>Kitasatosporales</taxon>
        <taxon>Streptomycetaceae</taxon>
        <taxon>Streptomyces</taxon>
    </lineage>
</organism>
<feature type="domain" description="N-acetyltransferase" evidence="3">
    <location>
        <begin position="5"/>
        <end position="154"/>
    </location>
</feature>
<comment type="caution">
    <text evidence="4">The sequence shown here is derived from an EMBL/GenBank/DDBJ whole genome shotgun (WGS) entry which is preliminary data.</text>
</comment>
<name>A0ABW2JPJ7_9ACTN</name>
<dbReference type="Proteomes" id="UP001596523">
    <property type="component" value="Unassembled WGS sequence"/>
</dbReference>
<keyword evidence="1 4" id="KW-0808">Transferase</keyword>
<dbReference type="PANTHER" id="PTHR43420">
    <property type="entry name" value="ACETYLTRANSFERASE"/>
    <property type="match status" value="1"/>
</dbReference>
<dbReference type="EMBL" id="JBHTCF010000012">
    <property type="protein sequence ID" value="MFC7307652.1"/>
    <property type="molecule type" value="Genomic_DNA"/>
</dbReference>